<evidence type="ECO:0000313" key="2">
    <source>
        <dbReference type="Proteomes" id="UP000050794"/>
    </source>
</evidence>
<dbReference type="WBParaSite" id="TCNE_0000695101-mRNA-1">
    <property type="protein sequence ID" value="TCNE_0000695101-mRNA-1"/>
    <property type="gene ID" value="TCNE_0000695101"/>
</dbReference>
<name>A0A183UEN1_TOXCA</name>
<dbReference type="EMBL" id="UYWY01019585">
    <property type="protein sequence ID" value="VDM38272.1"/>
    <property type="molecule type" value="Genomic_DNA"/>
</dbReference>
<evidence type="ECO:0000313" key="3">
    <source>
        <dbReference type="WBParaSite" id="TCNE_0000695101-mRNA-1"/>
    </source>
</evidence>
<reference evidence="1 2" key="2">
    <citation type="submission" date="2018-11" db="EMBL/GenBank/DDBJ databases">
        <authorList>
            <consortium name="Pathogen Informatics"/>
        </authorList>
    </citation>
    <scope>NUCLEOTIDE SEQUENCE [LARGE SCALE GENOMIC DNA]</scope>
</reference>
<reference evidence="3" key="1">
    <citation type="submission" date="2016-06" db="UniProtKB">
        <authorList>
            <consortium name="WormBaseParasite"/>
        </authorList>
    </citation>
    <scope>IDENTIFICATION</scope>
</reference>
<gene>
    <name evidence="1" type="ORF">TCNE_LOCUS6951</name>
</gene>
<accession>A0A183UEN1</accession>
<sequence>MSWLYPAAGNTRTDISPTMNAAMNALKTTATAVMQGALNAAGININRVISVSSALPTTEIPAANCVQTLGTSAFKQCTGGQTGNVAMCGENASGCSNFVVMGNFQAKINGQLTQQEKVMLQTGLYEMIFANDIFLNGAPTIQYE</sequence>
<dbReference type="AlphaFoldDB" id="A0A183UEN1"/>
<dbReference type="Proteomes" id="UP000050794">
    <property type="component" value="Unassembled WGS sequence"/>
</dbReference>
<keyword evidence="2" id="KW-1185">Reference proteome</keyword>
<proteinExistence type="predicted"/>
<organism evidence="2 3">
    <name type="scientific">Toxocara canis</name>
    <name type="common">Canine roundworm</name>
    <dbReference type="NCBI Taxonomy" id="6265"/>
    <lineage>
        <taxon>Eukaryota</taxon>
        <taxon>Metazoa</taxon>
        <taxon>Ecdysozoa</taxon>
        <taxon>Nematoda</taxon>
        <taxon>Chromadorea</taxon>
        <taxon>Rhabditida</taxon>
        <taxon>Spirurina</taxon>
        <taxon>Ascaridomorpha</taxon>
        <taxon>Ascaridoidea</taxon>
        <taxon>Toxocaridae</taxon>
        <taxon>Toxocara</taxon>
    </lineage>
</organism>
<protein>
    <submittedName>
        <fullName evidence="3">Pepsin-I3 domain-containing protein</fullName>
    </submittedName>
</protein>
<evidence type="ECO:0000313" key="1">
    <source>
        <dbReference type="EMBL" id="VDM38272.1"/>
    </source>
</evidence>